<dbReference type="Proteomes" id="UP001465331">
    <property type="component" value="Unassembled WGS sequence"/>
</dbReference>
<evidence type="ECO:0000313" key="2">
    <source>
        <dbReference type="Proteomes" id="UP001465331"/>
    </source>
</evidence>
<dbReference type="EMBL" id="JBEPIJ010000008">
    <property type="protein sequence ID" value="MES0874139.1"/>
    <property type="molecule type" value="Genomic_DNA"/>
</dbReference>
<reference evidence="1 2" key="1">
    <citation type="submission" date="2024-06" db="EMBL/GenBank/DDBJ databases">
        <authorList>
            <person name="Li Z."/>
            <person name="Jiang Y."/>
        </authorList>
    </citation>
    <scope>NUCLEOTIDE SEQUENCE [LARGE SCALE GENOMIC DNA]</scope>
    <source>
        <strain evidence="1 2">HSW-8</strain>
    </source>
</reference>
<accession>A0ABV2AAG7</accession>
<organism evidence="1 2">
    <name type="scientific">Sinimarinibacterium thermocellulolyticum</name>
    <dbReference type="NCBI Taxonomy" id="3170016"/>
    <lineage>
        <taxon>Bacteria</taxon>
        <taxon>Pseudomonadati</taxon>
        <taxon>Pseudomonadota</taxon>
        <taxon>Gammaproteobacteria</taxon>
        <taxon>Nevskiales</taxon>
        <taxon>Nevskiaceae</taxon>
        <taxon>Sinimarinibacterium</taxon>
    </lineage>
</organism>
<name>A0ABV2AAG7_9GAMM</name>
<protein>
    <submittedName>
        <fullName evidence="1">Uncharacterized protein</fullName>
    </submittedName>
</protein>
<evidence type="ECO:0000313" key="1">
    <source>
        <dbReference type="EMBL" id="MES0874139.1"/>
    </source>
</evidence>
<dbReference type="RefSeq" id="WP_352889136.1">
    <property type="nucleotide sequence ID" value="NZ_JBEPIJ010000008.1"/>
</dbReference>
<keyword evidence="2" id="KW-1185">Reference proteome</keyword>
<sequence length="92" mass="10095">MNDYRDWRTLREIDLASGSAKGAAFRCFRALEAQWRAGIDYRVLHHVEDRAAIAALRAAGRIYAGSVNVVLLGESAASQILEALRRHGSAQG</sequence>
<gene>
    <name evidence="1" type="ORF">ABSH63_09000</name>
</gene>
<comment type="caution">
    <text evidence="1">The sequence shown here is derived from an EMBL/GenBank/DDBJ whole genome shotgun (WGS) entry which is preliminary data.</text>
</comment>
<proteinExistence type="predicted"/>